<dbReference type="Proteomes" id="UP000324222">
    <property type="component" value="Unassembled WGS sequence"/>
</dbReference>
<sequence>MSPNVVPRKNMIFLMKGNASTTRLHNVSTQRLVGVPSLGSHGYFPGGKHSPVLFVVAARLGSRLRTLRITRRSDSVPRGSKGGEDLVTVH</sequence>
<dbReference type="AlphaFoldDB" id="A0A5B7HCV9"/>
<evidence type="ECO:0000313" key="2">
    <source>
        <dbReference type="Proteomes" id="UP000324222"/>
    </source>
</evidence>
<dbReference type="EMBL" id="VSRR010031373">
    <property type="protein sequence ID" value="MPC70581.1"/>
    <property type="molecule type" value="Genomic_DNA"/>
</dbReference>
<evidence type="ECO:0000313" key="1">
    <source>
        <dbReference type="EMBL" id="MPC70581.1"/>
    </source>
</evidence>
<comment type="caution">
    <text evidence="1">The sequence shown here is derived from an EMBL/GenBank/DDBJ whole genome shotgun (WGS) entry which is preliminary data.</text>
</comment>
<proteinExistence type="predicted"/>
<gene>
    <name evidence="1" type="ORF">E2C01_064833</name>
</gene>
<keyword evidence="2" id="KW-1185">Reference proteome</keyword>
<reference evidence="1 2" key="1">
    <citation type="submission" date="2019-05" db="EMBL/GenBank/DDBJ databases">
        <title>Another draft genome of Portunus trituberculatus and its Hox gene families provides insights of decapod evolution.</title>
        <authorList>
            <person name="Jeong J.-H."/>
            <person name="Song I."/>
            <person name="Kim S."/>
            <person name="Choi T."/>
            <person name="Kim D."/>
            <person name="Ryu S."/>
            <person name="Kim W."/>
        </authorList>
    </citation>
    <scope>NUCLEOTIDE SEQUENCE [LARGE SCALE GENOMIC DNA]</scope>
    <source>
        <tissue evidence="1">Muscle</tissue>
    </source>
</reference>
<protein>
    <submittedName>
        <fullName evidence="1">Uncharacterized protein</fullName>
    </submittedName>
</protein>
<name>A0A5B7HCV9_PORTR</name>
<organism evidence="1 2">
    <name type="scientific">Portunus trituberculatus</name>
    <name type="common">Swimming crab</name>
    <name type="synonym">Neptunus trituberculatus</name>
    <dbReference type="NCBI Taxonomy" id="210409"/>
    <lineage>
        <taxon>Eukaryota</taxon>
        <taxon>Metazoa</taxon>
        <taxon>Ecdysozoa</taxon>
        <taxon>Arthropoda</taxon>
        <taxon>Crustacea</taxon>
        <taxon>Multicrustacea</taxon>
        <taxon>Malacostraca</taxon>
        <taxon>Eumalacostraca</taxon>
        <taxon>Eucarida</taxon>
        <taxon>Decapoda</taxon>
        <taxon>Pleocyemata</taxon>
        <taxon>Brachyura</taxon>
        <taxon>Eubrachyura</taxon>
        <taxon>Portunoidea</taxon>
        <taxon>Portunidae</taxon>
        <taxon>Portuninae</taxon>
        <taxon>Portunus</taxon>
    </lineage>
</organism>
<accession>A0A5B7HCV9</accession>